<evidence type="ECO:0000313" key="2">
    <source>
        <dbReference type="Proteomes" id="UP001056120"/>
    </source>
</evidence>
<reference evidence="1 2" key="2">
    <citation type="journal article" date="2022" name="Mol. Ecol. Resour.">
        <title>The genomes of chicory, endive, great burdock and yacon provide insights into Asteraceae paleo-polyploidization history and plant inulin production.</title>
        <authorList>
            <person name="Fan W."/>
            <person name="Wang S."/>
            <person name="Wang H."/>
            <person name="Wang A."/>
            <person name="Jiang F."/>
            <person name="Liu H."/>
            <person name="Zhao H."/>
            <person name="Xu D."/>
            <person name="Zhang Y."/>
        </authorList>
    </citation>
    <scope>NUCLEOTIDE SEQUENCE [LARGE SCALE GENOMIC DNA]</scope>
    <source>
        <strain evidence="2">cv. Yunnan</strain>
        <tissue evidence="1">Leaves</tissue>
    </source>
</reference>
<proteinExistence type="predicted"/>
<name>A0ACB9K5G9_9ASTR</name>
<gene>
    <name evidence="1" type="ORF">L1987_01600</name>
</gene>
<keyword evidence="2" id="KW-1185">Reference proteome</keyword>
<sequence>MSMNILLSFDMYLQVKLIVRRRKLLGDGIGCWEMGLVVNSNSKASDAKTKKEEINVVSAETDTIEEGASLTGVIVDSDMVPRETQTKNEDTQKSEEKTELKKKLHSATIKGDWEQVEGIIKEDASLAKEAINSDGSTVLHIAVGVGHNDFVKKLFSYINDEQVLEKRTSDGSTALHITAIVGNQHAAELLVKMNSKLLRIEDHKGVDPLHKAYENMHLDTIVYLLKAMKDDVKTESQSSLASSVHPGDEIGVDLLANAITAKQYSK</sequence>
<protein>
    <submittedName>
        <fullName evidence="1">Uncharacterized protein</fullName>
    </submittedName>
</protein>
<reference evidence="2" key="1">
    <citation type="journal article" date="2022" name="Mol. Ecol. Resour.">
        <title>The genomes of chicory, endive, great burdock and yacon provide insights into Asteraceae palaeo-polyploidization history and plant inulin production.</title>
        <authorList>
            <person name="Fan W."/>
            <person name="Wang S."/>
            <person name="Wang H."/>
            <person name="Wang A."/>
            <person name="Jiang F."/>
            <person name="Liu H."/>
            <person name="Zhao H."/>
            <person name="Xu D."/>
            <person name="Zhang Y."/>
        </authorList>
    </citation>
    <scope>NUCLEOTIDE SEQUENCE [LARGE SCALE GENOMIC DNA]</scope>
    <source>
        <strain evidence="2">cv. Yunnan</strain>
    </source>
</reference>
<dbReference type="EMBL" id="CM042018">
    <property type="protein sequence ID" value="KAI3827523.1"/>
    <property type="molecule type" value="Genomic_DNA"/>
</dbReference>
<comment type="caution">
    <text evidence="1">The sequence shown here is derived from an EMBL/GenBank/DDBJ whole genome shotgun (WGS) entry which is preliminary data.</text>
</comment>
<accession>A0ACB9K5G9</accession>
<dbReference type="Proteomes" id="UP001056120">
    <property type="component" value="Linkage Group LG01"/>
</dbReference>
<organism evidence="1 2">
    <name type="scientific">Smallanthus sonchifolius</name>
    <dbReference type="NCBI Taxonomy" id="185202"/>
    <lineage>
        <taxon>Eukaryota</taxon>
        <taxon>Viridiplantae</taxon>
        <taxon>Streptophyta</taxon>
        <taxon>Embryophyta</taxon>
        <taxon>Tracheophyta</taxon>
        <taxon>Spermatophyta</taxon>
        <taxon>Magnoliopsida</taxon>
        <taxon>eudicotyledons</taxon>
        <taxon>Gunneridae</taxon>
        <taxon>Pentapetalae</taxon>
        <taxon>asterids</taxon>
        <taxon>campanulids</taxon>
        <taxon>Asterales</taxon>
        <taxon>Asteraceae</taxon>
        <taxon>Asteroideae</taxon>
        <taxon>Heliantheae alliance</taxon>
        <taxon>Millerieae</taxon>
        <taxon>Smallanthus</taxon>
    </lineage>
</organism>
<evidence type="ECO:0000313" key="1">
    <source>
        <dbReference type="EMBL" id="KAI3827523.1"/>
    </source>
</evidence>